<evidence type="ECO:0000256" key="1">
    <source>
        <dbReference type="SAM" id="Phobius"/>
    </source>
</evidence>
<dbReference type="PATRIC" id="fig|80852.17.peg.2668"/>
<keyword evidence="1" id="KW-0812">Transmembrane</keyword>
<gene>
    <name evidence="2" type="ORF">AWOD_I_2578</name>
</gene>
<accession>A0A090KM63</accession>
<reference evidence="3" key="1">
    <citation type="submission" date="2014-09" db="EMBL/GenBank/DDBJ databases">
        <authorList>
            <person name="Hjerde E."/>
        </authorList>
    </citation>
    <scope>NUCLEOTIDE SEQUENCE [LARGE SCALE GENOMIC DNA]</scope>
    <source>
        <strain evidence="3">06/09/139</strain>
    </source>
</reference>
<dbReference type="STRING" id="80852.AWOD_I_2578"/>
<organism evidence="2 3">
    <name type="scientific">Aliivibrio wodanis</name>
    <dbReference type="NCBI Taxonomy" id="80852"/>
    <lineage>
        <taxon>Bacteria</taxon>
        <taxon>Pseudomonadati</taxon>
        <taxon>Pseudomonadota</taxon>
        <taxon>Gammaproteobacteria</taxon>
        <taxon>Vibrionales</taxon>
        <taxon>Vibrionaceae</taxon>
        <taxon>Aliivibrio</taxon>
    </lineage>
</organism>
<evidence type="ECO:0000313" key="3">
    <source>
        <dbReference type="Proteomes" id="UP000032427"/>
    </source>
</evidence>
<sequence>MKFAFHRHDFFRWPLILVCWVIFVCAANNIGLLSSCSLPLGESVSNSAQQVQAEQQDKNGLTDKCDLSEHLIHFEQHQVGDHALIVQIFTVLLVIGLCLSFSYTSSFTEPILHKGRRLHLKLCVFRE</sequence>
<dbReference type="HOGENOM" id="CLU_158036_0_0_6"/>
<name>A0A090KM63_9GAMM</name>
<feature type="transmembrane region" description="Helical" evidence="1">
    <location>
        <begin position="84"/>
        <end position="104"/>
    </location>
</feature>
<evidence type="ECO:0008006" key="4">
    <source>
        <dbReference type="Google" id="ProtNLM"/>
    </source>
</evidence>
<dbReference type="EMBL" id="LN554846">
    <property type="protein sequence ID" value="CED72629.1"/>
    <property type="molecule type" value="Genomic_DNA"/>
</dbReference>
<dbReference type="OrthoDB" id="5902101at2"/>
<dbReference type="Proteomes" id="UP000032427">
    <property type="component" value="Chromosome 1"/>
</dbReference>
<keyword evidence="1" id="KW-1133">Transmembrane helix</keyword>
<evidence type="ECO:0000313" key="2">
    <source>
        <dbReference type="EMBL" id="CED72629.1"/>
    </source>
</evidence>
<protein>
    <recommendedName>
        <fullName evidence="4">Copper resistance protein</fullName>
    </recommendedName>
</protein>
<proteinExistence type="predicted"/>
<keyword evidence="3" id="KW-1185">Reference proteome</keyword>
<keyword evidence="1" id="KW-0472">Membrane</keyword>
<dbReference type="KEGG" id="awd:AWOD_I_2578"/>
<dbReference type="GeneID" id="28542177"/>
<dbReference type="AlphaFoldDB" id="A0A090KM63"/>